<name>A0A0S4KN49_9BACT</name>
<dbReference type="AlphaFoldDB" id="A0A0S4KN49"/>
<sequence length="21" mass="2270">MTGEVNMAMSPPLNPKNPNKV</sequence>
<gene>
    <name evidence="2" type="ORF">NITINOP_0421</name>
</gene>
<dbReference type="KEGG" id="nio:NITINOP_0421"/>
<accession>A0A0S4KN49</accession>
<feature type="region of interest" description="Disordered" evidence="1">
    <location>
        <begin position="1"/>
        <end position="21"/>
    </location>
</feature>
<proteinExistence type="predicted"/>
<evidence type="ECO:0000313" key="2">
    <source>
        <dbReference type="EMBL" id="CUQ65397.1"/>
    </source>
</evidence>
<dbReference type="EMBL" id="LN885086">
    <property type="protein sequence ID" value="CUQ65397.1"/>
    <property type="molecule type" value="Genomic_DNA"/>
</dbReference>
<evidence type="ECO:0000256" key="1">
    <source>
        <dbReference type="SAM" id="MobiDB-lite"/>
    </source>
</evidence>
<dbReference type="Proteomes" id="UP000066284">
    <property type="component" value="Chromosome 1"/>
</dbReference>
<evidence type="ECO:0000313" key="3">
    <source>
        <dbReference type="Proteomes" id="UP000066284"/>
    </source>
</evidence>
<reference evidence="3" key="1">
    <citation type="submission" date="2015-09" db="EMBL/GenBank/DDBJ databases">
        <authorList>
            <person name="Daims H."/>
        </authorList>
    </citation>
    <scope>NUCLEOTIDE SEQUENCE [LARGE SCALE GENOMIC DNA]</scope>
</reference>
<protein>
    <submittedName>
        <fullName evidence="2">Uncharacterized protein</fullName>
    </submittedName>
</protein>
<organism evidence="2 3">
    <name type="scientific">Candidatus Nitrospira inopinata</name>
    <dbReference type="NCBI Taxonomy" id="1715989"/>
    <lineage>
        <taxon>Bacteria</taxon>
        <taxon>Pseudomonadati</taxon>
        <taxon>Nitrospirota</taxon>
        <taxon>Nitrospiria</taxon>
        <taxon>Nitrospirales</taxon>
        <taxon>Nitrospiraceae</taxon>
        <taxon>Nitrospira</taxon>
    </lineage>
</organism>
<keyword evidence="3" id="KW-1185">Reference proteome</keyword>